<keyword evidence="1 3" id="KW-0732">Signal</keyword>
<dbReference type="RefSeq" id="WP_129710917.1">
    <property type="nucleotide sequence ID" value="NZ_ML142900.1"/>
</dbReference>
<feature type="domain" description="M23ase beta-sheet core" evidence="4">
    <location>
        <begin position="229"/>
        <end position="326"/>
    </location>
</feature>
<feature type="signal peptide" evidence="3">
    <location>
        <begin position="1"/>
        <end position="34"/>
    </location>
</feature>
<feature type="chain" id="PRO_5039541291" evidence="3">
    <location>
        <begin position="35"/>
        <end position="334"/>
    </location>
</feature>
<accession>A0A2P8DVD9</accession>
<dbReference type="CDD" id="cd12797">
    <property type="entry name" value="M23_peptidase"/>
    <property type="match status" value="2"/>
</dbReference>
<name>A0A2P8DVD9_9ACTN</name>
<dbReference type="GO" id="GO:0004222">
    <property type="term" value="F:metalloendopeptidase activity"/>
    <property type="evidence" value="ECO:0007669"/>
    <property type="project" value="TreeGrafter"/>
</dbReference>
<dbReference type="OrthoDB" id="1099523at2"/>
<evidence type="ECO:0000256" key="1">
    <source>
        <dbReference type="ARBA" id="ARBA00022729"/>
    </source>
</evidence>
<dbReference type="InterPro" id="IPR011055">
    <property type="entry name" value="Dup_hybrid_motif"/>
</dbReference>
<dbReference type="EMBL" id="PYGE01000015">
    <property type="protein sequence ID" value="PSL01182.1"/>
    <property type="molecule type" value="Genomic_DNA"/>
</dbReference>
<sequence>MHRSLTAVASSARRALLVVLVLHLATGATGAASAGVTASGPGVLGRAWVYPVGPPAGPVDLVHDFDPPDDPWLPGHRGVDIAAPVGAEVRAAGSGRVRYAGPLAGRGVVVVDHGTVRTTYEPVAATVTVGQRVHVGAPLGTLAATPGHCAPASCLHWGARERGRYRDPGALVRPAAVRLLPLGERTLSGDPPPPPATGTGAPLDWPVAQPRVTSPYGMRVHPVTGVYKLHDGTDFGAACGTPVRSAAAGQVTDVGMRGAYGLQVTVRHARTAAGELTTSYSHLSRAAVSPGQRLPAGRTVGLAGTTGSSTGCHLHFMVYADAALADPMTFLPGQ</sequence>
<gene>
    <name evidence="5" type="ORF">CLV30_115118</name>
</gene>
<dbReference type="PANTHER" id="PTHR21666:SF289">
    <property type="entry name" value="L-ALA--D-GLU ENDOPEPTIDASE"/>
    <property type="match status" value="1"/>
</dbReference>
<comment type="caution">
    <text evidence="5">The sequence shown here is derived from an EMBL/GenBank/DDBJ whole genome shotgun (WGS) entry which is preliminary data.</text>
</comment>
<organism evidence="5 6">
    <name type="scientific">Haloactinopolyspora alba</name>
    <dbReference type="NCBI Taxonomy" id="648780"/>
    <lineage>
        <taxon>Bacteria</taxon>
        <taxon>Bacillati</taxon>
        <taxon>Actinomycetota</taxon>
        <taxon>Actinomycetes</taxon>
        <taxon>Jiangellales</taxon>
        <taxon>Jiangellaceae</taxon>
        <taxon>Haloactinopolyspora</taxon>
    </lineage>
</organism>
<dbReference type="Proteomes" id="UP000243528">
    <property type="component" value="Unassembled WGS sequence"/>
</dbReference>
<keyword evidence="6" id="KW-1185">Reference proteome</keyword>
<feature type="region of interest" description="Disordered" evidence="2">
    <location>
        <begin position="184"/>
        <end position="206"/>
    </location>
</feature>
<dbReference type="Pfam" id="PF01551">
    <property type="entry name" value="Peptidase_M23"/>
    <property type="match status" value="2"/>
</dbReference>
<dbReference type="InterPro" id="IPR050570">
    <property type="entry name" value="Cell_wall_metabolism_enzyme"/>
</dbReference>
<dbReference type="InterPro" id="IPR016047">
    <property type="entry name" value="M23ase_b-sheet_dom"/>
</dbReference>
<reference evidence="5 6" key="1">
    <citation type="submission" date="2018-03" db="EMBL/GenBank/DDBJ databases">
        <title>Genomic Encyclopedia of Archaeal and Bacterial Type Strains, Phase II (KMG-II): from individual species to whole genera.</title>
        <authorList>
            <person name="Goeker M."/>
        </authorList>
    </citation>
    <scope>NUCLEOTIDE SEQUENCE [LARGE SCALE GENOMIC DNA]</scope>
    <source>
        <strain evidence="5 6">DSM 45211</strain>
    </source>
</reference>
<dbReference type="PANTHER" id="PTHR21666">
    <property type="entry name" value="PEPTIDASE-RELATED"/>
    <property type="match status" value="1"/>
</dbReference>
<evidence type="ECO:0000313" key="6">
    <source>
        <dbReference type="Proteomes" id="UP000243528"/>
    </source>
</evidence>
<dbReference type="SUPFAM" id="SSF51261">
    <property type="entry name" value="Duplicated hybrid motif"/>
    <property type="match status" value="2"/>
</dbReference>
<feature type="domain" description="M23ase beta-sheet core" evidence="4">
    <location>
        <begin position="75"/>
        <end position="168"/>
    </location>
</feature>
<evidence type="ECO:0000313" key="5">
    <source>
        <dbReference type="EMBL" id="PSL01182.1"/>
    </source>
</evidence>
<evidence type="ECO:0000256" key="3">
    <source>
        <dbReference type="SAM" id="SignalP"/>
    </source>
</evidence>
<dbReference type="Gene3D" id="2.70.70.10">
    <property type="entry name" value="Glucose Permease (Domain IIA)"/>
    <property type="match status" value="2"/>
</dbReference>
<protein>
    <submittedName>
        <fullName evidence="5">Peptidase M23-like protein</fullName>
    </submittedName>
</protein>
<evidence type="ECO:0000256" key="2">
    <source>
        <dbReference type="SAM" id="MobiDB-lite"/>
    </source>
</evidence>
<proteinExistence type="predicted"/>
<dbReference type="AlphaFoldDB" id="A0A2P8DVD9"/>
<evidence type="ECO:0000259" key="4">
    <source>
        <dbReference type="Pfam" id="PF01551"/>
    </source>
</evidence>